<dbReference type="PANTHER" id="PTHR45848">
    <property type="entry name" value="DUAL SPECIFICITY PROTEIN PHOSPHATASE 12 FAMILY MEMBER"/>
    <property type="match status" value="1"/>
</dbReference>
<name>A0A976M871_THEOR</name>
<comment type="similarity">
    <text evidence="1">Belongs to the protein-tyrosine phosphatase family. Non-receptor class dual specificity subfamily.</text>
</comment>
<dbReference type="OrthoDB" id="2017893at2759"/>
<keyword evidence="4" id="KW-0904">Protein phosphatase</keyword>
<dbReference type="InterPro" id="IPR000340">
    <property type="entry name" value="Dual-sp_phosphatase_cat-dom"/>
</dbReference>
<organism evidence="6 7">
    <name type="scientific">Theileria orientalis</name>
    <dbReference type="NCBI Taxonomy" id="68886"/>
    <lineage>
        <taxon>Eukaryota</taxon>
        <taxon>Sar</taxon>
        <taxon>Alveolata</taxon>
        <taxon>Apicomplexa</taxon>
        <taxon>Aconoidasida</taxon>
        <taxon>Piroplasmida</taxon>
        <taxon>Theileriidae</taxon>
        <taxon>Theileria</taxon>
    </lineage>
</organism>
<dbReference type="SUPFAM" id="SSF52799">
    <property type="entry name" value="(Phosphotyrosine protein) phosphatases II"/>
    <property type="match status" value="1"/>
</dbReference>
<dbReference type="PROSITE" id="PS50056">
    <property type="entry name" value="TYR_PHOSPHATASE_2"/>
    <property type="match status" value="1"/>
</dbReference>
<protein>
    <recommendedName>
        <fullName evidence="2">protein-tyrosine-phosphatase</fullName>
        <ecNumber evidence="2">3.1.3.48</ecNumber>
    </recommendedName>
</protein>
<keyword evidence="3" id="KW-0378">Hydrolase</keyword>
<dbReference type="EMBL" id="CP056068">
    <property type="protein sequence ID" value="UKJ90349.2"/>
    <property type="molecule type" value="Genomic_DNA"/>
</dbReference>
<evidence type="ECO:0000256" key="3">
    <source>
        <dbReference type="ARBA" id="ARBA00022801"/>
    </source>
</evidence>
<reference evidence="6" key="1">
    <citation type="submission" date="2022-07" db="EMBL/GenBank/DDBJ databases">
        <title>Evaluation of T. orientalis genome assembly methods using nanopore sequencing and analysis of variation between genomes.</title>
        <authorList>
            <person name="Yam J."/>
            <person name="Micallef M.L."/>
            <person name="Liu M."/>
            <person name="Djordjevic S.P."/>
            <person name="Bogema D.R."/>
            <person name="Jenkins C."/>
        </authorList>
    </citation>
    <scope>NUCLEOTIDE SEQUENCE</scope>
    <source>
        <strain evidence="6">Fish Creek</strain>
    </source>
</reference>
<dbReference type="Gene3D" id="3.90.190.10">
    <property type="entry name" value="Protein tyrosine phosphatase superfamily"/>
    <property type="match status" value="1"/>
</dbReference>
<evidence type="ECO:0000256" key="2">
    <source>
        <dbReference type="ARBA" id="ARBA00013064"/>
    </source>
</evidence>
<evidence type="ECO:0000313" key="6">
    <source>
        <dbReference type="EMBL" id="UKJ90349.2"/>
    </source>
</evidence>
<evidence type="ECO:0000256" key="4">
    <source>
        <dbReference type="ARBA" id="ARBA00022912"/>
    </source>
</evidence>
<dbReference type="EC" id="3.1.3.48" evidence="2"/>
<dbReference type="GO" id="GO:0004725">
    <property type="term" value="F:protein tyrosine phosphatase activity"/>
    <property type="evidence" value="ECO:0007669"/>
    <property type="project" value="UniProtKB-EC"/>
</dbReference>
<dbReference type="InterPro" id="IPR029021">
    <property type="entry name" value="Prot-tyrosine_phosphatase-like"/>
</dbReference>
<dbReference type="InterPro" id="IPR000387">
    <property type="entry name" value="Tyr_Pase_dom"/>
</dbReference>
<dbReference type="AlphaFoldDB" id="A0A976M871"/>
<dbReference type="InterPro" id="IPR016130">
    <property type="entry name" value="Tyr_Pase_AS"/>
</dbReference>
<evidence type="ECO:0000313" key="7">
    <source>
        <dbReference type="Proteomes" id="UP000244803"/>
    </source>
</evidence>
<dbReference type="Pfam" id="PF00782">
    <property type="entry name" value="DSPc"/>
    <property type="match status" value="1"/>
</dbReference>
<sequence length="366" mass="42743">MTEIIPGLHVGSYIEANYLFSSKNEHKTEEDDRNKDAEVDSVDNVREAVITVCQDIPYWCSTHRSKSSTHLNISNASLSKLYHDHVGNPYINLHFDRVYRRVSDDDEFEAEPTYVVHSIIDADDKPDETFFLAFKFSYEFIDYILSIEKGFVFVHCMLGLCRSTSLICSYLMRKWNKRFLDVKRYMKQVHPQTAISHYFEYQMILYYKNGFRIDDENFFYNHYMKTLDNYLLNRHNLSFNLDTDPDPQFVYSCKVCRETLFCDNNIIKHDGDSGTPRNSHFSADDCNSIFIEPMTWMKELESPNGKLFCSNGKCNSKLGSFSWHGRKCSCGHLQVPAFQVQLSKVDKFNYSDGEHVPSKDSDLQVK</sequence>
<accession>A0A976M871</accession>
<dbReference type="PROSITE" id="PS00383">
    <property type="entry name" value="TYR_PHOSPHATASE_1"/>
    <property type="match status" value="1"/>
</dbReference>
<dbReference type="Proteomes" id="UP000244803">
    <property type="component" value="Chromosome 2"/>
</dbReference>
<evidence type="ECO:0000259" key="5">
    <source>
        <dbReference type="PROSITE" id="PS50056"/>
    </source>
</evidence>
<dbReference type="GO" id="GO:0008138">
    <property type="term" value="F:protein tyrosine/serine/threonine phosphatase activity"/>
    <property type="evidence" value="ECO:0007669"/>
    <property type="project" value="TreeGrafter"/>
</dbReference>
<feature type="domain" description="Tyrosine specific protein phosphatases" evidence="5">
    <location>
        <begin position="138"/>
        <end position="192"/>
    </location>
</feature>
<dbReference type="CDD" id="cd14498">
    <property type="entry name" value="DSP"/>
    <property type="match status" value="1"/>
</dbReference>
<evidence type="ECO:0000256" key="1">
    <source>
        <dbReference type="ARBA" id="ARBA00008601"/>
    </source>
</evidence>
<gene>
    <name evidence="6" type="ORF">MACJ_001281</name>
</gene>
<proteinExistence type="inferred from homology"/>
<dbReference type="PANTHER" id="PTHR45848:SF4">
    <property type="entry name" value="DUAL SPECIFICITY PROTEIN PHOSPHATASE 12"/>
    <property type="match status" value="1"/>
</dbReference>